<dbReference type="AlphaFoldDB" id="A0A4Q7MSU3"/>
<sequence>MSEKKEQKADPQACSYITFNTVDWVDIFVRPVYKQIIVDELNCCIVSKGLIVYAWCLMSNHLHLLARNNDPGGLSRIERDFKRVTTNKILEALDDETDLRKDWMLSRFEQCSHSLKRIEKFQVWQTCSNPSFIDFKQVFKLKEKVLHIHENPVRDRIVDKPENYVFSSARDYAGEKGLVRTTVIDFRELLKQMIRT</sequence>
<name>A0A4Q7MSU3_9BACT</name>
<dbReference type="RefSeq" id="WP_158643797.1">
    <property type="nucleotide sequence ID" value="NZ_CP042431.1"/>
</dbReference>
<reference evidence="1 2" key="1">
    <citation type="submission" date="2019-02" db="EMBL/GenBank/DDBJ databases">
        <title>Genomic Encyclopedia of Type Strains, Phase IV (KMG-IV): sequencing the most valuable type-strain genomes for metagenomic binning, comparative biology and taxonomic classification.</title>
        <authorList>
            <person name="Goeker M."/>
        </authorList>
    </citation>
    <scope>NUCLEOTIDE SEQUENCE [LARGE SCALE GENOMIC DNA]</scope>
    <source>
        <strain evidence="1 2">DSM 18116</strain>
    </source>
</reference>
<dbReference type="Proteomes" id="UP000293874">
    <property type="component" value="Unassembled WGS sequence"/>
</dbReference>
<keyword evidence="2" id="KW-1185">Reference proteome</keyword>
<evidence type="ECO:0000313" key="2">
    <source>
        <dbReference type="Proteomes" id="UP000293874"/>
    </source>
</evidence>
<dbReference type="OrthoDB" id="9788881at2"/>
<evidence type="ECO:0000313" key="1">
    <source>
        <dbReference type="EMBL" id="RZS71875.1"/>
    </source>
</evidence>
<accession>A0A4Q7MSU3</accession>
<dbReference type="SUPFAM" id="SSF143422">
    <property type="entry name" value="Transposase IS200-like"/>
    <property type="match status" value="1"/>
</dbReference>
<dbReference type="EMBL" id="SGXA01000002">
    <property type="protein sequence ID" value="RZS71875.1"/>
    <property type="molecule type" value="Genomic_DNA"/>
</dbReference>
<dbReference type="GO" id="GO:0006313">
    <property type="term" value="P:DNA transposition"/>
    <property type="evidence" value="ECO:0007669"/>
    <property type="project" value="InterPro"/>
</dbReference>
<dbReference type="InterPro" id="IPR036515">
    <property type="entry name" value="Transposase_17_sf"/>
</dbReference>
<organism evidence="1 2">
    <name type="scientific">Pseudobacter ginsenosidimutans</name>
    <dbReference type="NCBI Taxonomy" id="661488"/>
    <lineage>
        <taxon>Bacteria</taxon>
        <taxon>Pseudomonadati</taxon>
        <taxon>Bacteroidota</taxon>
        <taxon>Chitinophagia</taxon>
        <taxon>Chitinophagales</taxon>
        <taxon>Chitinophagaceae</taxon>
        <taxon>Pseudobacter</taxon>
    </lineage>
</organism>
<dbReference type="GO" id="GO:0003677">
    <property type="term" value="F:DNA binding"/>
    <property type="evidence" value="ECO:0007669"/>
    <property type="project" value="InterPro"/>
</dbReference>
<proteinExistence type="predicted"/>
<dbReference type="Gene3D" id="3.30.70.1290">
    <property type="entry name" value="Transposase IS200-like"/>
    <property type="match status" value="1"/>
</dbReference>
<gene>
    <name evidence="1" type="ORF">EV199_3788</name>
</gene>
<protein>
    <submittedName>
        <fullName evidence="1">REP element-mobilizing transposase RayT</fullName>
    </submittedName>
</protein>
<dbReference type="GO" id="GO:0004803">
    <property type="term" value="F:transposase activity"/>
    <property type="evidence" value="ECO:0007669"/>
    <property type="project" value="InterPro"/>
</dbReference>
<comment type="caution">
    <text evidence="1">The sequence shown here is derived from an EMBL/GenBank/DDBJ whole genome shotgun (WGS) entry which is preliminary data.</text>
</comment>